<sequence length="218" mass="24805">METPKKIKTNDHVPLSVIKAFAAQKGLTLIVSPEDSGFPDPYAFLTSRDGKTEIKLVRETDDADPVYRRSPFFHKNDKYARLAAEFNRCGCENPHANTLEAKVIDVDFQRAEYEWHTSRMIYYLSPCSKCNKDVLHATTFCDYRTKGVTLAQKAAASLRVFRKDPSGRVDGFEKILDLYCRYTGVQLGLDIFENTTSKPKPSTPRTTFTVNNPFGVWF</sequence>
<dbReference type="KEGG" id="gsb:GSUB_17165"/>
<proteinExistence type="predicted"/>
<protein>
    <submittedName>
        <fullName evidence="1">Uncharacterized protein</fullName>
    </submittedName>
</protein>
<keyword evidence="2" id="KW-1185">Reference proteome</keyword>
<gene>
    <name evidence="1" type="ORF">GSUB_17165</name>
</gene>
<evidence type="ECO:0000313" key="1">
    <source>
        <dbReference type="EMBL" id="AJF08218.1"/>
    </source>
</evidence>
<geneLocation type="plasmid" evidence="1 2">
    <name>pGSUB1</name>
</geneLocation>
<dbReference type="RefSeq" id="WP_040202856.1">
    <property type="nucleotide sequence ID" value="NZ_CP010312.1"/>
</dbReference>
<keyword evidence="1" id="KW-0614">Plasmid</keyword>
<reference evidence="1 2" key="1">
    <citation type="journal article" date="2015" name="Genome Announc.">
        <title>Genomes of Geoalkalibacter ferrihydriticus Z-0531T and Geoalkalibacter subterraneus Red1T, Two Haloalkaliphilic Metal-Reducing Deltaproteobacteria.</title>
        <authorList>
            <person name="Badalamenti J.P."/>
            <person name="Krajmalnik-Brown R."/>
            <person name="Torres C.I."/>
            <person name="Bond D.R."/>
        </authorList>
    </citation>
    <scope>NUCLEOTIDE SEQUENCE [LARGE SCALE GENOMIC DNA]</scope>
    <source>
        <strain evidence="1 2">Red1</strain>
        <plasmid evidence="2">Plasmid pGSUB1</plasmid>
    </source>
</reference>
<name>A0A0B5FLD2_9BACT</name>
<organism evidence="1 2">
    <name type="scientific">Geoalkalibacter subterraneus</name>
    <dbReference type="NCBI Taxonomy" id="483547"/>
    <lineage>
        <taxon>Bacteria</taxon>
        <taxon>Pseudomonadati</taxon>
        <taxon>Thermodesulfobacteriota</taxon>
        <taxon>Desulfuromonadia</taxon>
        <taxon>Desulfuromonadales</taxon>
        <taxon>Geoalkalibacteraceae</taxon>
        <taxon>Geoalkalibacter</taxon>
    </lineage>
</organism>
<dbReference type="EMBL" id="CP010312">
    <property type="protein sequence ID" value="AJF08218.1"/>
    <property type="molecule type" value="Genomic_DNA"/>
</dbReference>
<dbReference type="HOGENOM" id="CLU_1265443_0_0_7"/>
<evidence type="ECO:0000313" key="2">
    <source>
        <dbReference type="Proteomes" id="UP000035036"/>
    </source>
</evidence>
<accession>A0A0B5FLD2</accession>
<dbReference type="Proteomes" id="UP000035036">
    <property type="component" value="Plasmid pGSUB1"/>
</dbReference>
<dbReference type="AlphaFoldDB" id="A0A0B5FLD2"/>